<dbReference type="InterPro" id="IPR001130">
    <property type="entry name" value="TatD-like"/>
</dbReference>
<keyword evidence="5" id="KW-1185">Reference proteome</keyword>
<dbReference type="InterPro" id="IPR015991">
    <property type="entry name" value="TatD/YcfH-like"/>
</dbReference>
<dbReference type="EMBL" id="JAFITR010000096">
    <property type="protein sequence ID" value="MBN4067260.1"/>
    <property type="molecule type" value="Genomic_DNA"/>
</dbReference>
<dbReference type="PROSITE" id="PS01090">
    <property type="entry name" value="TATD_2"/>
    <property type="match status" value="1"/>
</dbReference>
<evidence type="ECO:0000256" key="1">
    <source>
        <dbReference type="ARBA" id="ARBA00009275"/>
    </source>
</evidence>
<dbReference type="CDD" id="cd01310">
    <property type="entry name" value="TatD_DNAse"/>
    <property type="match status" value="1"/>
</dbReference>
<protein>
    <submittedName>
        <fullName evidence="4">TatD family hydrolase</fullName>
    </submittedName>
</protein>
<dbReference type="Gene3D" id="3.20.20.140">
    <property type="entry name" value="Metal-dependent hydrolases"/>
    <property type="match status" value="1"/>
</dbReference>
<dbReference type="PANTHER" id="PTHR46124:SF2">
    <property type="entry name" value="D-AMINOACYL-TRNA DEACYLASE"/>
    <property type="match status" value="1"/>
</dbReference>
<dbReference type="PIRSF" id="PIRSF005902">
    <property type="entry name" value="DNase_TatD"/>
    <property type="match status" value="1"/>
</dbReference>
<evidence type="ECO:0000256" key="3">
    <source>
        <dbReference type="ARBA" id="ARBA00022801"/>
    </source>
</evidence>
<comment type="caution">
    <text evidence="4">The sequence shown here is derived from an EMBL/GenBank/DDBJ whole genome shotgun (WGS) entry which is preliminary data.</text>
</comment>
<sequence length="256" mass="28410">MLIDSHAHLGSMEGDSAEYLDRAKQAGVSAIVNICTDAATLQKGLALAKSCNDVYNTAATTPHDVEKEGESLFPLMAHHARQGDLVAVGETGLDYHYEHSNRLLQQYFLRRYLALAIDCSLPVVIHCRDAFDDLFRIIDEDYTVNGVHRPGVLHCFTGTMAEAQQVVQRGWFLSFSGIVTFKKSEELRKVAAWVPIENMLIETDSPYLAPQPFRGKPNEPAYLIETANTMATIKEMTVEELGAATANNAKKLFKIH</sequence>
<accession>A0ABS3ASA4</accession>
<dbReference type="GO" id="GO:0016787">
    <property type="term" value="F:hydrolase activity"/>
    <property type="evidence" value="ECO:0007669"/>
    <property type="project" value="UniProtKB-KW"/>
</dbReference>
<keyword evidence="2" id="KW-0479">Metal-binding</keyword>
<dbReference type="PANTHER" id="PTHR46124">
    <property type="entry name" value="D-AMINOACYL-TRNA DEACYLASE"/>
    <property type="match status" value="1"/>
</dbReference>
<organism evidence="4 5">
    <name type="scientific">Simkania negevensis</name>
    <dbReference type="NCBI Taxonomy" id="83561"/>
    <lineage>
        <taxon>Bacteria</taxon>
        <taxon>Pseudomonadati</taxon>
        <taxon>Chlamydiota</taxon>
        <taxon>Chlamydiia</taxon>
        <taxon>Parachlamydiales</taxon>
        <taxon>Simkaniaceae</taxon>
        <taxon>Simkania</taxon>
    </lineage>
</organism>
<reference evidence="4 5" key="1">
    <citation type="submission" date="2021-02" db="EMBL/GenBank/DDBJ databases">
        <title>Activity-based single-cell genomes from oceanic crustal fluid captures similar information to metagenomic and metatranscriptomic surveys with orders of magnitude less sampling.</title>
        <authorList>
            <person name="D'Angelo T.S."/>
            <person name="Orcutt B.N."/>
        </authorList>
    </citation>
    <scope>NUCLEOTIDE SEQUENCE [LARGE SCALE GENOMIC DNA]</scope>
    <source>
        <strain evidence="4">AH-315-G07</strain>
    </source>
</reference>
<dbReference type="Proteomes" id="UP000722121">
    <property type="component" value="Unassembled WGS sequence"/>
</dbReference>
<dbReference type="SUPFAM" id="SSF51556">
    <property type="entry name" value="Metallo-dependent hydrolases"/>
    <property type="match status" value="1"/>
</dbReference>
<evidence type="ECO:0000313" key="4">
    <source>
        <dbReference type="EMBL" id="MBN4067260.1"/>
    </source>
</evidence>
<comment type="similarity">
    <text evidence="1">Belongs to the metallo-dependent hydrolases superfamily. TatD-type hydrolase family.</text>
</comment>
<dbReference type="InterPro" id="IPR018228">
    <property type="entry name" value="DNase_TatD-rel_CS"/>
</dbReference>
<dbReference type="Pfam" id="PF01026">
    <property type="entry name" value="TatD_DNase"/>
    <property type="match status" value="1"/>
</dbReference>
<keyword evidence="3 4" id="KW-0378">Hydrolase</keyword>
<dbReference type="InterPro" id="IPR032466">
    <property type="entry name" value="Metal_Hydrolase"/>
</dbReference>
<dbReference type="NCBIfam" id="TIGR00010">
    <property type="entry name" value="YchF/TatD family DNA exonuclease"/>
    <property type="match status" value="1"/>
</dbReference>
<name>A0ABS3ASA4_9BACT</name>
<gene>
    <name evidence="4" type="ORF">JYU14_04170</name>
</gene>
<proteinExistence type="inferred from homology"/>
<evidence type="ECO:0000256" key="2">
    <source>
        <dbReference type="ARBA" id="ARBA00022723"/>
    </source>
</evidence>
<evidence type="ECO:0000313" key="5">
    <source>
        <dbReference type="Proteomes" id="UP000722121"/>
    </source>
</evidence>